<comment type="caution">
    <text evidence="1">The sequence shown here is derived from an EMBL/GenBank/DDBJ whole genome shotgun (WGS) entry which is preliminary data.</text>
</comment>
<dbReference type="InterPro" id="IPR012337">
    <property type="entry name" value="RNaseH-like_sf"/>
</dbReference>
<dbReference type="OMA" id="QSYKENM"/>
<dbReference type="EMBL" id="JABCRI010000015">
    <property type="protein sequence ID" value="KAF8393044.1"/>
    <property type="molecule type" value="Genomic_DNA"/>
</dbReference>
<proteinExistence type="predicted"/>
<keyword evidence="2" id="KW-1185">Reference proteome</keyword>
<dbReference type="Proteomes" id="UP000655225">
    <property type="component" value="Unassembled WGS sequence"/>
</dbReference>
<evidence type="ECO:0000313" key="2">
    <source>
        <dbReference type="Proteomes" id="UP000655225"/>
    </source>
</evidence>
<evidence type="ECO:0008006" key="3">
    <source>
        <dbReference type="Google" id="ProtNLM"/>
    </source>
</evidence>
<dbReference type="OrthoDB" id="1435746at2759"/>
<evidence type="ECO:0000313" key="1">
    <source>
        <dbReference type="EMBL" id="KAF8393044.1"/>
    </source>
</evidence>
<organism evidence="1 2">
    <name type="scientific">Tetracentron sinense</name>
    <name type="common">Spur-leaf</name>
    <dbReference type="NCBI Taxonomy" id="13715"/>
    <lineage>
        <taxon>Eukaryota</taxon>
        <taxon>Viridiplantae</taxon>
        <taxon>Streptophyta</taxon>
        <taxon>Embryophyta</taxon>
        <taxon>Tracheophyta</taxon>
        <taxon>Spermatophyta</taxon>
        <taxon>Magnoliopsida</taxon>
        <taxon>Trochodendrales</taxon>
        <taxon>Trochodendraceae</taxon>
        <taxon>Tetracentron</taxon>
    </lineage>
</organism>
<protein>
    <recommendedName>
        <fullName evidence="3">HAT C-terminal dimerisation domain-containing protein</fullName>
    </recommendedName>
</protein>
<accession>A0A834YPG3</accession>
<sequence>MKGLYKVIERLVPDLNLQDKIITELAMYRNAEGLFGWSMTNGGDLGSSTPNLQKLALRILGLTCSANGCERNWSVFEHCQSYKENMKISPKKIPD</sequence>
<reference evidence="1 2" key="1">
    <citation type="submission" date="2020-04" db="EMBL/GenBank/DDBJ databases">
        <title>Plant Genome Project.</title>
        <authorList>
            <person name="Zhang R.-G."/>
        </authorList>
    </citation>
    <scope>NUCLEOTIDE SEQUENCE [LARGE SCALE GENOMIC DNA]</scope>
    <source>
        <strain evidence="1">YNK0</strain>
        <tissue evidence="1">Leaf</tissue>
    </source>
</reference>
<dbReference type="SUPFAM" id="SSF53098">
    <property type="entry name" value="Ribonuclease H-like"/>
    <property type="match status" value="1"/>
</dbReference>
<gene>
    <name evidence="1" type="ORF">HHK36_021285</name>
</gene>
<name>A0A834YPG3_TETSI</name>
<dbReference type="AlphaFoldDB" id="A0A834YPG3"/>